<evidence type="ECO:0000313" key="2">
    <source>
        <dbReference type="Proteomes" id="UP000053989"/>
    </source>
</evidence>
<organism evidence="1 2">
    <name type="scientific">Scleroderma citrinum Foug A</name>
    <dbReference type="NCBI Taxonomy" id="1036808"/>
    <lineage>
        <taxon>Eukaryota</taxon>
        <taxon>Fungi</taxon>
        <taxon>Dikarya</taxon>
        <taxon>Basidiomycota</taxon>
        <taxon>Agaricomycotina</taxon>
        <taxon>Agaricomycetes</taxon>
        <taxon>Agaricomycetidae</taxon>
        <taxon>Boletales</taxon>
        <taxon>Sclerodermatineae</taxon>
        <taxon>Sclerodermataceae</taxon>
        <taxon>Scleroderma</taxon>
    </lineage>
</organism>
<evidence type="ECO:0000313" key="1">
    <source>
        <dbReference type="EMBL" id="KIM56953.1"/>
    </source>
</evidence>
<dbReference type="Proteomes" id="UP000053989">
    <property type="component" value="Unassembled WGS sequence"/>
</dbReference>
<dbReference type="InParanoid" id="A0A0C2Z4R0"/>
<accession>A0A0C2Z4R0</accession>
<dbReference type="EMBL" id="KN822107">
    <property type="protein sequence ID" value="KIM56953.1"/>
    <property type="molecule type" value="Genomic_DNA"/>
</dbReference>
<dbReference type="AlphaFoldDB" id="A0A0C2Z4R0"/>
<sequence>MDPCRASGEVCVGSMRASTEWKQGGGGRAFIAARRWKEGLGCEWYAAGWSGWSHRRIIALIAPRNAGCEAGIDDETW</sequence>
<protein>
    <submittedName>
        <fullName evidence="1">Uncharacterized protein</fullName>
    </submittedName>
</protein>
<reference evidence="2" key="2">
    <citation type="submission" date="2015-01" db="EMBL/GenBank/DDBJ databases">
        <title>Evolutionary Origins and Diversification of the Mycorrhizal Mutualists.</title>
        <authorList>
            <consortium name="DOE Joint Genome Institute"/>
            <consortium name="Mycorrhizal Genomics Consortium"/>
            <person name="Kohler A."/>
            <person name="Kuo A."/>
            <person name="Nagy L.G."/>
            <person name="Floudas D."/>
            <person name="Copeland A."/>
            <person name="Barry K.W."/>
            <person name="Cichocki N."/>
            <person name="Veneault-Fourrey C."/>
            <person name="LaButti K."/>
            <person name="Lindquist E.A."/>
            <person name="Lipzen A."/>
            <person name="Lundell T."/>
            <person name="Morin E."/>
            <person name="Murat C."/>
            <person name="Riley R."/>
            <person name="Ohm R."/>
            <person name="Sun H."/>
            <person name="Tunlid A."/>
            <person name="Henrissat B."/>
            <person name="Grigoriev I.V."/>
            <person name="Hibbett D.S."/>
            <person name="Martin F."/>
        </authorList>
    </citation>
    <scope>NUCLEOTIDE SEQUENCE [LARGE SCALE GENOMIC DNA]</scope>
    <source>
        <strain evidence="2">Foug A</strain>
    </source>
</reference>
<proteinExistence type="predicted"/>
<gene>
    <name evidence="1" type="ORF">SCLCIDRAFT_1219789</name>
</gene>
<keyword evidence="2" id="KW-1185">Reference proteome</keyword>
<reference evidence="1 2" key="1">
    <citation type="submission" date="2014-04" db="EMBL/GenBank/DDBJ databases">
        <authorList>
            <consortium name="DOE Joint Genome Institute"/>
            <person name="Kuo A."/>
            <person name="Kohler A."/>
            <person name="Nagy L.G."/>
            <person name="Floudas D."/>
            <person name="Copeland A."/>
            <person name="Barry K.W."/>
            <person name="Cichocki N."/>
            <person name="Veneault-Fourrey C."/>
            <person name="LaButti K."/>
            <person name="Lindquist E.A."/>
            <person name="Lipzen A."/>
            <person name="Lundell T."/>
            <person name="Morin E."/>
            <person name="Murat C."/>
            <person name="Sun H."/>
            <person name="Tunlid A."/>
            <person name="Henrissat B."/>
            <person name="Grigoriev I.V."/>
            <person name="Hibbett D.S."/>
            <person name="Martin F."/>
            <person name="Nordberg H.P."/>
            <person name="Cantor M.N."/>
            <person name="Hua S.X."/>
        </authorList>
    </citation>
    <scope>NUCLEOTIDE SEQUENCE [LARGE SCALE GENOMIC DNA]</scope>
    <source>
        <strain evidence="1 2">Foug A</strain>
    </source>
</reference>
<dbReference type="HOGENOM" id="CLU_2639511_0_0_1"/>
<name>A0A0C2Z4R0_9AGAM</name>